<evidence type="ECO:0000313" key="3">
    <source>
        <dbReference type="Proteomes" id="UP000606008"/>
    </source>
</evidence>
<organism evidence="2 3">
    <name type="scientific">Fibrivirga algicola</name>
    <dbReference type="NCBI Taxonomy" id="2950420"/>
    <lineage>
        <taxon>Bacteria</taxon>
        <taxon>Pseudomonadati</taxon>
        <taxon>Bacteroidota</taxon>
        <taxon>Cytophagia</taxon>
        <taxon>Cytophagales</taxon>
        <taxon>Spirosomataceae</taxon>
        <taxon>Fibrivirga</taxon>
    </lineage>
</organism>
<dbReference type="CDD" id="cd02440">
    <property type="entry name" value="AdoMet_MTases"/>
    <property type="match status" value="1"/>
</dbReference>
<dbReference type="Proteomes" id="UP000606008">
    <property type="component" value="Unassembled WGS sequence"/>
</dbReference>
<dbReference type="InterPro" id="IPR029063">
    <property type="entry name" value="SAM-dependent_MTases_sf"/>
</dbReference>
<keyword evidence="2" id="KW-0808">Transferase</keyword>
<dbReference type="Gene3D" id="3.40.50.150">
    <property type="entry name" value="Vaccinia Virus protein VP39"/>
    <property type="match status" value="1"/>
</dbReference>
<keyword evidence="3" id="KW-1185">Reference proteome</keyword>
<dbReference type="GO" id="GO:0032259">
    <property type="term" value="P:methylation"/>
    <property type="evidence" value="ECO:0007669"/>
    <property type="project" value="UniProtKB-KW"/>
</dbReference>
<keyword evidence="2" id="KW-0489">Methyltransferase</keyword>
<feature type="domain" description="Methyltransferase type 11" evidence="1">
    <location>
        <begin position="115"/>
        <end position="183"/>
    </location>
</feature>
<comment type="caution">
    <text evidence="2">The sequence shown here is derived from an EMBL/GenBank/DDBJ whole genome shotgun (WGS) entry which is preliminary data.</text>
</comment>
<dbReference type="Pfam" id="PF08241">
    <property type="entry name" value="Methyltransf_11"/>
    <property type="match status" value="1"/>
</dbReference>
<reference evidence="2" key="1">
    <citation type="submission" date="2024-05" db="EMBL/GenBank/DDBJ databases">
        <authorList>
            <person name="Jung D.-H."/>
        </authorList>
    </citation>
    <scope>NUCLEOTIDE SEQUENCE</scope>
    <source>
        <strain evidence="2">JA-25</strain>
    </source>
</reference>
<gene>
    <name evidence="2" type="ORF">F7231_18980</name>
</gene>
<dbReference type="RefSeq" id="WP_166693110.1">
    <property type="nucleotide sequence ID" value="NZ_WAEL01000007.1"/>
</dbReference>
<accession>A0ABX0QIJ8</accession>
<dbReference type="EMBL" id="WAEL01000007">
    <property type="protein sequence ID" value="NID12265.1"/>
    <property type="molecule type" value="Genomic_DNA"/>
</dbReference>
<sequence>MKSNAWIMTTLGNKLIPASRAIYWVLGLLLLGSPPVEAQKESTFGMSAVIHSKPSFEAGIAFYKSLYGFEKGEKIASVGAGRGLREVVYSMMADSLTLYIQDINQAALDPELVTEYAALVYEKAELPVTASFHLVKGTVEKTNLPKSTFDKVLLEHSLHEFTQQEKMLLDIRKTMKPGGKLFVWELMAKRPGRKHRYCKKQMITEPELLALTAKTGFTFVKSVRVFSDVRNGRLYSFALAE</sequence>
<protein>
    <submittedName>
        <fullName evidence="2">Class I SAM-dependent methyltransferase</fullName>
    </submittedName>
</protein>
<name>A0ABX0QIJ8_9BACT</name>
<evidence type="ECO:0000259" key="1">
    <source>
        <dbReference type="Pfam" id="PF08241"/>
    </source>
</evidence>
<dbReference type="GO" id="GO:0008168">
    <property type="term" value="F:methyltransferase activity"/>
    <property type="evidence" value="ECO:0007669"/>
    <property type="project" value="UniProtKB-KW"/>
</dbReference>
<evidence type="ECO:0000313" key="2">
    <source>
        <dbReference type="EMBL" id="NID12265.1"/>
    </source>
</evidence>
<dbReference type="InterPro" id="IPR013216">
    <property type="entry name" value="Methyltransf_11"/>
</dbReference>
<proteinExistence type="predicted"/>
<dbReference type="SUPFAM" id="SSF53335">
    <property type="entry name" value="S-adenosyl-L-methionine-dependent methyltransferases"/>
    <property type="match status" value="1"/>
</dbReference>